<reference evidence="2 3" key="1">
    <citation type="journal article" date="2018" name="Sci. Rep.">
        <title>Comparative analysis of the Pocillopora damicornis genome highlights role of immune system in coral evolution.</title>
        <authorList>
            <person name="Cunning R."/>
            <person name="Bay R.A."/>
            <person name="Gillette P."/>
            <person name="Baker A.C."/>
            <person name="Traylor-Knowles N."/>
        </authorList>
    </citation>
    <scope>NUCLEOTIDE SEQUENCE [LARGE SCALE GENOMIC DNA]</scope>
    <source>
        <strain evidence="2">RSMAS</strain>
        <tissue evidence="2">Whole animal</tissue>
    </source>
</reference>
<comment type="caution">
    <text evidence="2">The sequence shown here is derived from an EMBL/GenBank/DDBJ whole genome shotgun (WGS) entry which is preliminary data.</text>
</comment>
<feature type="region of interest" description="Disordered" evidence="1">
    <location>
        <begin position="1"/>
        <end position="27"/>
    </location>
</feature>
<dbReference type="Proteomes" id="UP000275408">
    <property type="component" value="Unassembled WGS sequence"/>
</dbReference>
<proteinExistence type="predicted"/>
<feature type="compositionally biased region" description="Basic and acidic residues" evidence="1">
    <location>
        <begin position="129"/>
        <end position="139"/>
    </location>
</feature>
<dbReference type="AlphaFoldDB" id="A0A3M6TQW0"/>
<organism evidence="2 3">
    <name type="scientific">Pocillopora damicornis</name>
    <name type="common">Cauliflower coral</name>
    <name type="synonym">Millepora damicornis</name>
    <dbReference type="NCBI Taxonomy" id="46731"/>
    <lineage>
        <taxon>Eukaryota</taxon>
        <taxon>Metazoa</taxon>
        <taxon>Cnidaria</taxon>
        <taxon>Anthozoa</taxon>
        <taxon>Hexacorallia</taxon>
        <taxon>Scleractinia</taxon>
        <taxon>Astrocoeniina</taxon>
        <taxon>Pocilloporidae</taxon>
        <taxon>Pocillopora</taxon>
    </lineage>
</organism>
<feature type="region of interest" description="Disordered" evidence="1">
    <location>
        <begin position="107"/>
        <end position="139"/>
    </location>
</feature>
<dbReference type="OMA" id="WERPCEE"/>
<accession>A0A3M6TQW0</accession>
<dbReference type="EMBL" id="RCHS01003131">
    <property type="protein sequence ID" value="RMX43805.1"/>
    <property type="molecule type" value="Genomic_DNA"/>
</dbReference>
<keyword evidence="3" id="KW-1185">Reference proteome</keyword>
<protein>
    <submittedName>
        <fullName evidence="2">Uncharacterized protein</fullName>
    </submittedName>
</protein>
<evidence type="ECO:0000313" key="3">
    <source>
        <dbReference type="Proteomes" id="UP000275408"/>
    </source>
</evidence>
<evidence type="ECO:0000256" key="1">
    <source>
        <dbReference type="SAM" id="MobiDB-lite"/>
    </source>
</evidence>
<feature type="compositionally biased region" description="Low complexity" evidence="1">
    <location>
        <begin position="111"/>
        <end position="125"/>
    </location>
</feature>
<feature type="region of interest" description="Disordered" evidence="1">
    <location>
        <begin position="39"/>
        <end position="68"/>
    </location>
</feature>
<gene>
    <name evidence="2" type="ORF">pdam_00017048</name>
</gene>
<evidence type="ECO:0000313" key="2">
    <source>
        <dbReference type="EMBL" id="RMX43805.1"/>
    </source>
</evidence>
<name>A0A3M6TQW0_POCDA</name>
<sequence>MATEAVLRPHVDQENPNPLNFKGGNASGRKFGAAKSFKSSNVPLTTPRRALGDVGNTLKPAASNSRKGLALKPNKLIGKTPTTTKIFQDHTRTPSTKGKPLLQQISSAGIKQSSKQKTATQTKTAMKSRTKEDQDSTEREVMYPFTDTDGVLLRSNYISTILKNVGALYYGCQFQPTYSTDCDAEDNAADFFHFDDYKRPTTDNTRDSLPFERDLDSLTPQFDSFSLSDIELPPVEIDSLGLGLL</sequence>
<dbReference type="OrthoDB" id="5948547at2759"/>